<dbReference type="Proteomes" id="UP000198407">
    <property type="component" value="Unassembled WGS sequence"/>
</dbReference>
<dbReference type="AlphaFoldDB" id="A0A239ICQ5"/>
<gene>
    <name evidence="1" type="ORF">SAMN05444352_11841</name>
</gene>
<name>A0A239ICQ5_9PSED</name>
<organism evidence="1 2">
    <name type="scientific">Pseudomonas japonica</name>
    <dbReference type="NCBI Taxonomy" id="256466"/>
    <lineage>
        <taxon>Bacteria</taxon>
        <taxon>Pseudomonadati</taxon>
        <taxon>Pseudomonadota</taxon>
        <taxon>Gammaproteobacteria</taxon>
        <taxon>Pseudomonadales</taxon>
        <taxon>Pseudomonadaceae</taxon>
        <taxon>Pseudomonas</taxon>
    </lineage>
</organism>
<dbReference type="SUPFAM" id="SSF47226">
    <property type="entry name" value="Histidine-containing phosphotransfer domain, HPT domain"/>
    <property type="match status" value="1"/>
</dbReference>
<reference evidence="2" key="1">
    <citation type="submission" date="2017-06" db="EMBL/GenBank/DDBJ databases">
        <authorList>
            <person name="Varghese N."/>
            <person name="Submissions S."/>
        </authorList>
    </citation>
    <scope>NUCLEOTIDE SEQUENCE [LARGE SCALE GENOMIC DNA]</scope>
    <source>
        <strain evidence="2">DSM 22348</strain>
    </source>
</reference>
<dbReference type="EMBL" id="FZOL01000018">
    <property type="protein sequence ID" value="SNS90194.1"/>
    <property type="molecule type" value="Genomic_DNA"/>
</dbReference>
<protein>
    <submittedName>
        <fullName evidence="1">Uncharacterized protein</fullName>
    </submittedName>
</protein>
<sequence length="142" mass="15760">MPKDLPDMSALQDFLGDAHQLLNRAQECLQHFRLIGEDADASHCLIHTLATLRDRAGAQEQVQIADFCRQLCTVLDTIERRKHLHGPALAILEASICLLAWQLELVDPYDGTLNLDAEEQHELLGSLESTLQAAAQSHQQSA</sequence>
<dbReference type="InterPro" id="IPR036641">
    <property type="entry name" value="HPT_dom_sf"/>
</dbReference>
<evidence type="ECO:0000313" key="1">
    <source>
        <dbReference type="EMBL" id="SNS90194.1"/>
    </source>
</evidence>
<accession>A0A239ICQ5</accession>
<evidence type="ECO:0000313" key="2">
    <source>
        <dbReference type="Proteomes" id="UP000198407"/>
    </source>
</evidence>
<dbReference type="GO" id="GO:0000160">
    <property type="term" value="P:phosphorelay signal transduction system"/>
    <property type="evidence" value="ECO:0007669"/>
    <property type="project" value="InterPro"/>
</dbReference>
<proteinExistence type="predicted"/>
<keyword evidence="2" id="KW-1185">Reference proteome</keyword>